<dbReference type="InterPro" id="IPR029018">
    <property type="entry name" value="Hex-like_dom2"/>
</dbReference>
<evidence type="ECO:0000259" key="8">
    <source>
        <dbReference type="Pfam" id="PF00728"/>
    </source>
</evidence>
<feature type="signal peptide" evidence="7">
    <location>
        <begin position="1"/>
        <end position="25"/>
    </location>
</feature>
<dbReference type="Pfam" id="PF14845">
    <property type="entry name" value="Glycohydro_20b2"/>
    <property type="match status" value="1"/>
</dbReference>
<evidence type="ECO:0000313" key="11">
    <source>
        <dbReference type="Proteomes" id="UP000095767"/>
    </source>
</evidence>
<evidence type="ECO:0000313" key="10">
    <source>
        <dbReference type="EMBL" id="OEL15526.1"/>
    </source>
</evidence>
<dbReference type="PRINTS" id="PR00738">
    <property type="entry name" value="GLHYDRLASE20"/>
</dbReference>
<dbReference type="GO" id="GO:0016020">
    <property type="term" value="C:membrane"/>
    <property type="evidence" value="ECO:0007669"/>
    <property type="project" value="TreeGrafter"/>
</dbReference>
<evidence type="ECO:0000256" key="4">
    <source>
        <dbReference type="ARBA" id="ARBA00022801"/>
    </source>
</evidence>
<dbReference type="EMBL" id="LWDX02066456">
    <property type="protein sequence ID" value="OEL15526.1"/>
    <property type="molecule type" value="Genomic_DNA"/>
</dbReference>
<feature type="domain" description="Glycoside hydrolase family 20 catalytic" evidence="8">
    <location>
        <begin position="237"/>
        <end position="391"/>
    </location>
</feature>
<dbReference type="Pfam" id="PF00728">
    <property type="entry name" value="Glyco_hydro_20"/>
    <property type="match status" value="2"/>
</dbReference>
<dbReference type="SUPFAM" id="SSF51445">
    <property type="entry name" value="(Trans)glycosidases"/>
    <property type="match status" value="1"/>
</dbReference>
<evidence type="ECO:0000256" key="2">
    <source>
        <dbReference type="ARBA" id="ARBA00006285"/>
    </source>
</evidence>
<dbReference type="PANTHER" id="PTHR22600:SF40">
    <property type="entry name" value="BETA-HEXOSAMINIDASE 1"/>
    <property type="match status" value="1"/>
</dbReference>
<feature type="domain" description="Glycoside hydrolase family 20 catalytic" evidence="8">
    <location>
        <begin position="190"/>
        <end position="226"/>
    </location>
</feature>
<dbReference type="GO" id="GO:0004563">
    <property type="term" value="F:beta-N-acetylhexosaminidase activity"/>
    <property type="evidence" value="ECO:0007669"/>
    <property type="project" value="UniProtKB-EC"/>
</dbReference>
<gene>
    <name evidence="10" type="ORF">BAE44_0023454</name>
</gene>
<feature type="chain" id="PRO_5009187291" description="beta-N-acetylhexosaminidase" evidence="7">
    <location>
        <begin position="26"/>
        <end position="443"/>
    </location>
</feature>
<dbReference type="Gene3D" id="3.20.20.80">
    <property type="entry name" value="Glycosidases"/>
    <property type="match status" value="2"/>
</dbReference>
<dbReference type="GO" id="GO:0005975">
    <property type="term" value="P:carbohydrate metabolic process"/>
    <property type="evidence" value="ECO:0007669"/>
    <property type="project" value="InterPro"/>
</dbReference>
<dbReference type="InterPro" id="IPR015883">
    <property type="entry name" value="Glyco_hydro_20_cat"/>
</dbReference>
<evidence type="ECO:0000256" key="5">
    <source>
        <dbReference type="ARBA" id="ARBA00023180"/>
    </source>
</evidence>
<protein>
    <recommendedName>
        <fullName evidence="3">beta-N-acetylhexosaminidase</fullName>
        <ecNumber evidence="3">3.2.1.52</ecNumber>
    </recommendedName>
</protein>
<dbReference type="AlphaFoldDB" id="A0A1E5URL6"/>
<evidence type="ECO:0000256" key="3">
    <source>
        <dbReference type="ARBA" id="ARBA00012663"/>
    </source>
</evidence>
<comment type="caution">
    <text evidence="10">The sequence shown here is derived from an EMBL/GenBank/DDBJ whole genome shotgun (WGS) entry which is preliminary data.</text>
</comment>
<comment type="similarity">
    <text evidence="2">Belongs to the glycosyl hydrolase 20 family.</text>
</comment>
<dbReference type="InterPro" id="IPR029019">
    <property type="entry name" value="HEX_eukaryotic_N"/>
</dbReference>
<comment type="catalytic activity">
    <reaction evidence="1">
        <text>Hydrolysis of terminal non-reducing N-acetyl-D-hexosamine residues in N-acetyl-beta-D-hexosaminides.</text>
        <dbReference type="EC" id="3.2.1.52"/>
    </reaction>
</comment>
<accession>A0A1E5URL6</accession>
<dbReference type="STRING" id="888268.A0A1E5URL6"/>
<dbReference type="PANTHER" id="PTHR22600">
    <property type="entry name" value="BETA-HEXOSAMINIDASE"/>
    <property type="match status" value="1"/>
</dbReference>
<evidence type="ECO:0000256" key="7">
    <source>
        <dbReference type="SAM" id="SignalP"/>
    </source>
</evidence>
<keyword evidence="4" id="KW-0378">Hydrolase</keyword>
<dbReference type="Gene3D" id="3.30.379.10">
    <property type="entry name" value="Chitobiase/beta-hexosaminidase domain 2-like"/>
    <property type="match status" value="1"/>
</dbReference>
<dbReference type="Proteomes" id="UP000095767">
    <property type="component" value="Unassembled WGS sequence"/>
</dbReference>
<keyword evidence="7" id="KW-0732">Signal</keyword>
<dbReference type="OrthoDB" id="428480at2759"/>
<dbReference type="InterPro" id="IPR025705">
    <property type="entry name" value="Beta_hexosaminidase_sua/sub"/>
</dbReference>
<keyword evidence="6" id="KW-0326">Glycosidase</keyword>
<dbReference type="SUPFAM" id="SSF55545">
    <property type="entry name" value="beta-N-acetylhexosaminidase-like domain"/>
    <property type="match status" value="1"/>
</dbReference>
<dbReference type="EC" id="3.2.1.52" evidence="3"/>
<evidence type="ECO:0000256" key="1">
    <source>
        <dbReference type="ARBA" id="ARBA00001231"/>
    </source>
</evidence>
<name>A0A1E5URL6_9POAL</name>
<keyword evidence="5" id="KW-0325">Glycoprotein</keyword>
<keyword evidence="11" id="KW-1185">Reference proteome</keyword>
<dbReference type="PIRSF" id="PIRSF001093">
    <property type="entry name" value="B-hxosamndse_ab_euk"/>
    <property type="match status" value="1"/>
</dbReference>
<reference evidence="10 11" key="1">
    <citation type="submission" date="2016-09" db="EMBL/GenBank/DDBJ databases">
        <title>The draft genome of Dichanthelium oligosanthes: A C3 panicoid grass species.</title>
        <authorList>
            <person name="Studer A.J."/>
            <person name="Schnable J.C."/>
            <person name="Brutnell T.P."/>
        </authorList>
    </citation>
    <scope>NUCLEOTIDE SEQUENCE [LARGE SCALE GENOMIC DNA]</scope>
    <source>
        <strain evidence="11">cv. Kellogg 1175</strain>
        <tissue evidence="10">Leaf</tissue>
    </source>
</reference>
<dbReference type="GO" id="GO:0030203">
    <property type="term" value="P:glycosaminoglycan metabolic process"/>
    <property type="evidence" value="ECO:0007669"/>
    <property type="project" value="TreeGrafter"/>
</dbReference>
<proteinExistence type="inferred from homology"/>
<evidence type="ECO:0000259" key="9">
    <source>
        <dbReference type="Pfam" id="PF14845"/>
    </source>
</evidence>
<evidence type="ECO:0000256" key="6">
    <source>
        <dbReference type="ARBA" id="ARBA00023295"/>
    </source>
</evidence>
<feature type="domain" description="Beta-hexosaminidase eukaryotic type N-terminal" evidence="9">
    <location>
        <begin position="44"/>
        <end position="165"/>
    </location>
</feature>
<dbReference type="InterPro" id="IPR017853">
    <property type="entry name" value="GH"/>
</dbReference>
<sequence>MPPNLPAYLLLALLVLAGTAASARARRHHPPPANATSAGDPVYLWPLPKSVTSGSQTLTVDPDLALDPQGPGGASPAVAEAFQRYRGLVFAPWAHAARADKGGYDVARLTVVVFSANETLELGVDESYTIYVAAAGGVNSIVGGATIEANTIYGAIRGLETFSQLCVFNYDTKNVEVRHAPWHIQDEPRFAFRGLLLDTSRHYLPIDVIKQVIDSMSFAKLVSMSWQKLMCLVTQNHGCWNVTPHVRQWLNERNMTTKDAYKYFVLKAQELAIKLNWIPVNWEETFNSFKENLNPLTVVHNWLGPGVCPKVVAKGFRCIMSNQGVWYLDHLDVPWEDVYSGEPLAGISNKDQQKLVLGGEVCMWGETADTSDVLQTIWPRAAAAAERLWSQLEAISAQDLETTVLPRLHYFRCLLNHRGIPAAPVTNYYARRPPIGPGSCYVQ</sequence>
<organism evidence="10 11">
    <name type="scientific">Dichanthelium oligosanthes</name>
    <dbReference type="NCBI Taxonomy" id="888268"/>
    <lineage>
        <taxon>Eukaryota</taxon>
        <taxon>Viridiplantae</taxon>
        <taxon>Streptophyta</taxon>
        <taxon>Embryophyta</taxon>
        <taxon>Tracheophyta</taxon>
        <taxon>Spermatophyta</taxon>
        <taxon>Magnoliopsida</taxon>
        <taxon>Liliopsida</taxon>
        <taxon>Poales</taxon>
        <taxon>Poaceae</taxon>
        <taxon>PACMAD clade</taxon>
        <taxon>Panicoideae</taxon>
        <taxon>Panicodae</taxon>
        <taxon>Paniceae</taxon>
        <taxon>Dichantheliinae</taxon>
        <taxon>Dichanthelium</taxon>
    </lineage>
</organism>